<feature type="transmembrane region" description="Helical" evidence="6">
    <location>
        <begin position="40"/>
        <end position="63"/>
    </location>
</feature>
<keyword evidence="4 6" id="KW-1133">Transmembrane helix</keyword>
<dbReference type="Proteomes" id="UP000462621">
    <property type="component" value="Unassembled WGS sequence"/>
</dbReference>
<comment type="subcellular location">
    <subcellularLocation>
        <location evidence="1">Cell membrane</location>
        <topology evidence="1">Multi-pass membrane protein</topology>
    </subcellularLocation>
</comment>
<comment type="caution">
    <text evidence="7">The sequence shown here is derived from an EMBL/GenBank/DDBJ whole genome shotgun (WGS) entry which is preliminary data.</text>
</comment>
<dbReference type="RefSeq" id="WP_161153970.1">
    <property type="nucleotide sequence ID" value="NZ_WEKT01000006.1"/>
</dbReference>
<dbReference type="GO" id="GO:0005886">
    <property type="term" value="C:plasma membrane"/>
    <property type="evidence" value="ECO:0007669"/>
    <property type="project" value="UniProtKB-SubCell"/>
</dbReference>
<feature type="transmembrane region" description="Helical" evidence="6">
    <location>
        <begin position="185"/>
        <end position="202"/>
    </location>
</feature>
<evidence type="ECO:0000256" key="5">
    <source>
        <dbReference type="ARBA" id="ARBA00023136"/>
    </source>
</evidence>
<accession>A0A7X4LIQ0</accession>
<feature type="transmembrane region" description="Helical" evidence="6">
    <location>
        <begin position="110"/>
        <end position="129"/>
    </location>
</feature>
<gene>
    <name evidence="7" type="ORF">F9817_05585</name>
</gene>
<organism evidence="7 8">
    <name type="scientific">Vibrio eleionomae</name>
    <dbReference type="NCBI Taxonomy" id="2653505"/>
    <lineage>
        <taxon>Bacteria</taxon>
        <taxon>Pseudomonadati</taxon>
        <taxon>Pseudomonadota</taxon>
        <taxon>Gammaproteobacteria</taxon>
        <taxon>Vibrionales</taxon>
        <taxon>Vibrionaceae</taxon>
        <taxon>Vibrio</taxon>
    </lineage>
</organism>
<feature type="transmembrane region" description="Helical" evidence="6">
    <location>
        <begin position="149"/>
        <end position="173"/>
    </location>
</feature>
<reference evidence="7 8" key="1">
    <citation type="submission" date="2019-10" db="EMBL/GenBank/DDBJ databases">
        <title>Vibrio sp. nov. isolated from a shrimp pond.</title>
        <authorList>
            <person name="Gomez-Gil B."/>
            <person name="Enciso-Ibarra J."/>
            <person name="Enciso-Ibarra K."/>
            <person name="Bolan-Mejia C."/>
        </authorList>
    </citation>
    <scope>NUCLEOTIDE SEQUENCE [LARGE SCALE GENOMIC DNA]</scope>
    <source>
        <strain evidence="7 8">CAIM 722</strain>
    </source>
</reference>
<sequence length="212" mass="23109">MNYWVTLQGFILGATMIIPVGAQNAYVLNQGIKRNHHLTTATVCSFLDLIFMSIGIFGAGTLLSQHENVLMAITVAGIVFLSVYGYLSLKSALAYRSNEPQTQESALPKSRSMVIIGALAVTILNPHLYLDSVVILGSLGGQFHGNDRIAFAIGTITASFVWFFTISIGAAKLSAVLSRPRSQQIIDMIVATTMFIIAYSLAKNLYFEHFIK</sequence>
<dbReference type="InterPro" id="IPR001123">
    <property type="entry name" value="LeuE-type"/>
</dbReference>
<name>A0A7X4LIQ0_9VIBR</name>
<feature type="transmembrane region" description="Helical" evidence="6">
    <location>
        <begin position="6"/>
        <end position="28"/>
    </location>
</feature>
<keyword evidence="3 6" id="KW-0812">Transmembrane</keyword>
<dbReference type="PANTHER" id="PTHR30086">
    <property type="entry name" value="ARGININE EXPORTER PROTEIN ARGO"/>
    <property type="match status" value="1"/>
</dbReference>
<evidence type="ECO:0000256" key="2">
    <source>
        <dbReference type="ARBA" id="ARBA00022475"/>
    </source>
</evidence>
<keyword evidence="8" id="KW-1185">Reference proteome</keyword>
<keyword evidence="5 6" id="KW-0472">Membrane</keyword>
<dbReference type="Pfam" id="PF01810">
    <property type="entry name" value="LysE"/>
    <property type="match status" value="1"/>
</dbReference>
<evidence type="ECO:0000256" key="3">
    <source>
        <dbReference type="ARBA" id="ARBA00022692"/>
    </source>
</evidence>
<proteinExistence type="predicted"/>
<dbReference type="PANTHER" id="PTHR30086:SF20">
    <property type="entry name" value="ARGININE EXPORTER PROTEIN ARGO-RELATED"/>
    <property type="match status" value="1"/>
</dbReference>
<protein>
    <submittedName>
        <fullName evidence="7">Amino acid transporter</fullName>
    </submittedName>
</protein>
<evidence type="ECO:0000313" key="7">
    <source>
        <dbReference type="EMBL" id="MZI92670.1"/>
    </source>
</evidence>
<feature type="transmembrane region" description="Helical" evidence="6">
    <location>
        <begin position="69"/>
        <end position="89"/>
    </location>
</feature>
<evidence type="ECO:0000313" key="8">
    <source>
        <dbReference type="Proteomes" id="UP000462621"/>
    </source>
</evidence>
<evidence type="ECO:0000256" key="6">
    <source>
        <dbReference type="SAM" id="Phobius"/>
    </source>
</evidence>
<dbReference type="EMBL" id="WEKT01000006">
    <property type="protein sequence ID" value="MZI92670.1"/>
    <property type="molecule type" value="Genomic_DNA"/>
</dbReference>
<dbReference type="AlphaFoldDB" id="A0A7X4LIQ0"/>
<evidence type="ECO:0000256" key="1">
    <source>
        <dbReference type="ARBA" id="ARBA00004651"/>
    </source>
</evidence>
<evidence type="ECO:0000256" key="4">
    <source>
        <dbReference type="ARBA" id="ARBA00022989"/>
    </source>
</evidence>
<dbReference type="GO" id="GO:0015171">
    <property type="term" value="F:amino acid transmembrane transporter activity"/>
    <property type="evidence" value="ECO:0007669"/>
    <property type="project" value="TreeGrafter"/>
</dbReference>
<keyword evidence="2" id="KW-1003">Cell membrane</keyword>